<dbReference type="InterPro" id="IPR056179">
    <property type="entry name" value="DHQS_C"/>
</dbReference>
<dbReference type="InterPro" id="IPR008289">
    <property type="entry name" value="Pentafunct_AroM"/>
</dbReference>
<evidence type="ECO:0000256" key="22">
    <source>
        <dbReference type="ARBA" id="ARBA00048567"/>
    </source>
</evidence>
<comment type="pathway">
    <text evidence="3">Metabolic intermediate biosynthesis; chorismate biosynthesis; chorismate from D-erythrose 4-phosphate and phosphoenolpyruvate: step 6/7.</text>
</comment>
<dbReference type="SUPFAM" id="SSF53223">
    <property type="entry name" value="Aminoacid dehydrogenase-like, N-terminal domain"/>
    <property type="match status" value="1"/>
</dbReference>
<comment type="catalytic activity">
    <reaction evidence="22">
        <text>shikimate + ATP = 3-phosphoshikimate + ADP + H(+)</text>
        <dbReference type="Rhea" id="RHEA:13121"/>
        <dbReference type="ChEBI" id="CHEBI:15378"/>
        <dbReference type="ChEBI" id="CHEBI:30616"/>
        <dbReference type="ChEBI" id="CHEBI:36208"/>
        <dbReference type="ChEBI" id="CHEBI:145989"/>
        <dbReference type="ChEBI" id="CHEBI:456216"/>
        <dbReference type="EC" id="2.7.1.71"/>
    </reaction>
</comment>
<dbReference type="Pfam" id="PF00275">
    <property type="entry name" value="EPSP_synthase"/>
    <property type="match status" value="1"/>
</dbReference>
<evidence type="ECO:0000256" key="16">
    <source>
        <dbReference type="ARBA" id="ARBA00022857"/>
    </source>
</evidence>
<evidence type="ECO:0000256" key="7">
    <source>
        <dbReference type="ARBA" id="ARBA00009948"/>
    </source>
</evidence>
<keyword evidence="18" id="KW-0057">Aromatic amino acid biosynthesis</keyword>
<evidence type="ECO:0000256" key="10">
    <source>
        <dbReference type="ARBA" id="ARBA00022679"/>
    </source>
</evidence>
<evidence type="ECO:0000256" key="9">
    <source>
        <dbReference type="ARBA" id="ARBA00022605"/>
    </source>
</evidence>
<keyword evidence="19" id="KW-0456">Lyase</keyword>
<evidence type="ECO:0000313" key="30">
    <source>
        <dbReference type="EMBL" id="CAG8605737.1"/>
    </source>
</evidence>
<dbReference type="InterPro" id="IPR036291">
    <property type="entry name" value="NAD(P)-bd_dom_sf"/>
</dbReference>
<dbReference type="GO" id="GO:0005737">
    <property type="term" value="C:cytoplasm"/>
    <property type="evidence" value="ECO:0007669"/>
    <property type="project" value="UniProtKB-SubCell"/>
</dbReference>
<dbReference type="Pfam" id="PF01202">
    <property type="entry name" value="SKI"/>
    <property type="match status" value="1"/>
</dbReference>
<dbReference type="InterPro" id="IPR041121">
    <property type="entry name" value="SDH_C"/>
</dbReference>
<comment type="subcellular location">
    <subcellularLocation>
        <location evidence="2">Cytoplasm</location>
    </subcellularLocation>
</comment>
<dbReference type="CDD" id="cd01556">
    <property type="entry name" value="EPSP_synthase"/>
    <property type="match status" value="1"/>
</dbReference>
<dbReference type="Pfam" id="PF01488">
    <property type="entry name" value="Shikimate_DH"/>
    <property type="match status" value="1"/>
</dbReference>
<dbReference type="InterPro" id="IPR023193">
    <property type="entry name" value="EPSP_synthase_CS"/>
</dbReference>
<evidence type="ECO:0000256" key="13">
    <source>
        <dbReference type="ARBA" id="ARBA00022777"/>
    </source>
</evidence>
<evidence type="ECO:0000313" key="31">
    <source>
        <dbReference type="Proteomes" id="UP000789706"/>
    </source>
</evidence>
<evidence type="ECO:0000256" key="17">
    <source>
        <dbReference type="ARBA" id="ARBA00023002"/>
    </source>
</evidence>
<evidence type="ECO:0000259" key="29">
    <source>
        <dbReference type="Pfam" id="PF24621"/>
    </source>
</evidence>
<evidence type="ECO:0000256" key="1">
    <source>
        <dbReference type="ARBA" id="ARBA00001947"/>
    </source>
</evidence>
<dbReference type="InterPro" id="IPR001381">
    <property type="entry name" value="DHquinase_I"/>
</dbReference>
<dbReference type="Proteomes" id="UP000789706">
    <property type="component" value="Unassembled WGS sequence"/>
</dbReference>
<dbReference type="SUPFAM" id="SSF52540">
    <property type="entry name" value="P-loop containing nucleoside triphosphate hydrolases"/>
    <property type="match status" value="1"/>
</dbReference>
<sequence length="1601" mass="177028">TFSEQPEPDIVKISVLHEESIIVGFHLTDYWIKDLISNFPASTYVIITDTNIASIYLEKLSNRFKSELNRVKESNVSVPRFLTYTIPPGEQSKSREIKAEIEDFLLSKACTRDTCIIAFGGGVIGDLVGFVAATFMRGVPFIQVPTTLLAMVDSSIGGKTAVDTPHGKNLIGSFWQPKRIYIDIIYLETLPERQFVNGMAEIIKTAAISNESDFVNLENGAESIRDAVLKPKRESPFQGAKIETRTSGQSLLLSVIVGSAKFKAHVVTHDERESGLRSLLNFGHTIGHAIEAILSPELLHGECVSIGMIKEAELARYMGHLNQVAVGRLLICLSSYGLPVSLDEKKVLNLAGEKFCTVDKLMDIMKVDKKNKGDKKRIVILSGIGKTYEQKATWVSDSAIRKVLSPSIIVHPNVTSSSSQTQVTMTTPGSKSISNRALILAALGKGTCRLKGLLHSDDTQVMLSALINLEGAKFEWEDDGETLVVKGGGGNLKVPNKEIYLGNAGTASRFITTLCTLISPDTITDTNKHTIVTGNARMKQRPIGPLITSLRENGSQIKYLETEGCLPVEILPNKQRFRGGLINLAASISSQYVTSILLSAPYANEQVTLKLTGGQVISQPYIDMTIAMMESFGIKVERLEGDVYRIPQGFYKNPEVYVVESDASSATYPLAIAAISGITCTLPNIGSSSLQGDAAFAVKVLRAMGCTVTQTSTSTTVKGPPIGKLKPLPEIDMETMTDAFLTASVLAAVATNQEGGSEKCITRITGIANQRVKECNRIAAMIDELTKFGVEASELSDGIQIHGTRIESLKGPAEGVHCYDDHRIAMSFSVLGCVVPNGTIICDKKCVEKTWPSWWDVLESKFGSNLDGLDLKSQREDLLTQKEIAVSNQDVSIVFIGMRGAGKTLLGKSSAKALGRKFIDMDDYFETVLSTTIPEFVKTQGWNAFRAKETELLASLLKTHLSGCIISCGGGIVETESSRDLLKKFTKEKGKVVHITRDIKEIIKYLNKDTIRPSYGESIHDVWKRREGWYKECSNYEYDLLTAENVNNDIIDPSEWKLIQRDFFRYLKFITGQITNNIEKLNNTKSFFVSLTYPNISPSLKDIPIITQGVDAIELRVDLLVQSDSQKFKDFDYIPSLEYVSQQLALIRRSSTLPIIFTVRSKGQGGKFPDNREKDIFKLLEHAVKWGCEYIDLEIGSSEDLILNLIKNKGYSKIIASWHDIYGKMKWDSEEVRNRYKIAEKYGDVIKLISKAESLNDNLKLQEFIQTLSSKNSKSIIAINMGTAGQLSRVLNQFLTPVTHSLLPSKAAPGQLTVCEIYQALHLIGQLPKKKYYLFGTPISHSMSPTLHNTGFKVLGLPHFYDIFESQDVSAVKPIIEDPEFGGASVTIPHKINIKPYLDEISEHAKAIGAVNTIITKNDENNKRKLIGDNTDWLGIVYSIKDLIEIDSNTSALIIGAGGTSRAALYAVNQLGVKNIYLYNRTLENANILIKEFSTYGIKPLTSLSNSLPIPPKIIISTIPATANLDIPDELFKSGKGGVSIEMAYKPRRTKFLEKSESMGWHGIEGIRILIEQGIFQFEKWTGKRAPREFMEEEVMKKYNI</sequence>
<evidence type="ECO:0000256" key="2">
    <source>
        <dbReference type="ARBA" id="ARBA00004496"/>
    </source>
</evidence>
<dbReference type="HAMAP" id="MF_00109">
    <property type="entry name" value="Shikimate_kinase"/>
    <property type="match status" value="1"/>
</dbReference>
<dbReference type="GO" id="GO:0008652">
    <property type="term" value="P:amino acid biosynthetic process"/>
    <property type="evidence" value="ECO:0007669"/>
    <property type="project" value="UniProtKB-KW"/>
</dbReference>
<keyword evidence="10" id="KW-0808">Transferase</keyword>
<dbReference type="PANTHER" id="PTHR21090">
    <property type="entry name" value="AROM/DEHYDROQUINATE SYNTHASE"/>
    <property type="match status" value="1"/>
</dbReference>
<dbReference type="InterPro" id="IPR031322">
    <property type="entry name" value="Shikimate/glucono_kinase"/>
</dbReference>
<evidence type="ECO:0000256" key="18">
    <source>
        <dbReference type="ARBA" id="ARBA00023141"/>
    </source>
</evidence>
<accession>A0A9N9CL39</accession>
<dbReference type="Gene3D" id="3.40.50.720">
    <property type="entry name" value="NAD(P)-binding Rossmann-like Domain"/>
    <property type="match status" value="1"/>
</dbReference>
<dbReference type="Pfam" id="PF24621">
    <property type="entry name" value="DHQS_C"/>
    <property type="match status" value="1"/>
</dbReference>
<dbReference type="NCBIfam" id="TIGR01356">
    <property type="entry name" value="aroA"/>
    <property type="match status" value="1"/>
</dbReference>
<evidence type="ECO:0000259" key="28">
    <source>
        <dbReference type="Pfam" id="PF18317"/>
    </source>
</evidence>
<evidence type="ECO:0000256" key="12">
    <source>
        <dbReference type="ARBA" id="ARBA00022741"/>
    </source>
</evidence>
<feature type="non-terminal residue" evidence="30">
    <location>
        <position position="1"/>
    </location>
</feature>
<dbReference type="Gene3D" id="3.65.10.10">
    <property type="entry name" value="Enolpyruvate transferase domain"/>
    <property type="match status" value="2"/>
</dbReference>
<dbReference type="GO" id="GO:0005524">
    <property type="term" value="F:ATP binding"/>
    <property type="evidence" value="ECO:0007669"/>
    <property type="project" value="UniProtKB-KW"/>
</dbReference>
<dbReference type="CDD" id="cd08195">
    <property type="entry name" value="DHQS"/>
    <property type="match status" value="1"/>
</dbReference>
<comment type="function">
    <text evidence="23">The AROM polypeptide catalyzes 5 consecutive enzymatic reactions in prechorismate polyaromatic amino acid biosynthesis.</text>
</comment>
<dbReference type="Pfam" id="PF18317">
    <property type="entry name" value="SDH_C"/>
    <property type="match status" value="1"/>
</dbReference>
<evidence type="ECO:0000256" key="6">
    <source>
        <dbReference type="ARBA" id="ARBA00009349"/>
    </source>
</evidence>
<name>A0A9N9CL39_9GLOM</name>
<dbReference type="InterPro" id="IPR036968">
    <property type="entry name" value="Enolpyruvate_Tfrase_sf"/>
</dbReference>
<dbReference type="HAMAP" id="MF_03143">
    <property type="entry name" value="Pentafunct_AroM"/>
    <property type="match status" value="1"/>
</dbReference>
<comment type="caution">
    <text evidence="30">The sequence shown here is derived from an EMBL/GenBank/DDBJ whole genome shotgun (WGS) entry which is preliminary data.</text>
</comment>
<feature type="domain" description="Enolpyruvate transferase" evidence="24">
    <location>
        <begin position="421"/>
        <end position="858"/>
    </location>
</feature>
<dbReference type="SUPFAM" id="SSF51569">
    <property type="entry name" value="Aldolase"/>
    <property type="match status" value="1"/>
</dbReference>
<evidence type="ECO:0000259" key="26">
    <source>
        <dbReference type="Pfam" id="PF01761"/>
    </source>
</evidence>
<comment type="similarity">
    <text evidence="6">In the N-terminal section; belongs to the shikimate kinase family.</text>
</comment>
<dbReference type="PIRSF" id="PIRSF000514">
    <property type="entry name" value="Pentafunct_AroM"/>
    <property type="match status" value="1"/>
</dbReference>
<dbReference type="Pfam" id="PF01761">
    <property type="entry name" value="DHQ_synthase"/>
    <property type="match status" value="1"/>
</dbReference>
<keyword evidence="20" id="KW-0511">Multifunctional enzyme</keyword>
<keyword evidence="14" id="KW-0862">Zinc</keyword>
<dbReference type="CDD" id="cd00464">
    <property type="entry name" value="SK"/>
    <property type="match status" value="1"/>
</dbReference>
<organism evidence="30 31">
    <name type="scientific">Diversispora eburnea</name>
    <dbReference type="NCBI Taxonomy" id="1213867"/>
    <lineage>
        <taxon>Eukaryota</taxon>
        <taxon>Fungi</taxon>
        <taxon>Fungi incertae sedis</taxon>
        <taxon>Mucoromycota</taxon>
        <taxon>Glomeromycotina</taxon>
        <taxon>Glomeromycetes</taxon>
        <taxon>Diversisporales</taxon>
        <taxon>Diversisporaceae</taxon>
        <taxon>Diversispora</taxon>
    </lineage>
</organism>
<evidence type="ECO:0000256" key="3">
    <source>
        <dbReference type="ARBA" id="ARBA00004811"/>
    </source>
</evidence>
<dbReference type="Gene3D" id="1.20.1090.10">
    <property type="entry name" value="Dehydroquinate synthase-like - alpha domain"/>
    <property type="match status" value="1"/>
</dbReference>
<evidence type="ECO:0000256" key="8">
    <source>
        <dbReference type="ARBA" id="ARBA00022490"/>
    </source>
</evidence>
<comment type="similarity">
    <text evidence="5">In the 2nd section; belongs to the type-I 3-dehydroquinase family.</text>
</comment>
<dbReference type="Gene3D" id="3.40.50.10860">
    <property type="entry name" value="Leucine Dehydrogenase, chain A, domain 1"/>
    <property type="match status" value="1"/>
</dbReference>
<dbReference type="OrthoDB" id="197068at2759"/>
<evidence type="ECO:0000256" key="11">
    <source>
        <dbReference type="ARBA" id="ARBA00022723"/>
    </source>
</evidence>
<dbReference type="PROSITE" id="PS00885">
    <property type="entry name" value="EPSP_SYNTHASE_2"/>
    <property type="match status" value="1"/>
</dbReference>
<dbReference type="SUPFAM" id="SSF55205">
    <property type="entry name" value="EPT/RTPC-like"/>
    <property type="match status" value="1"/>
</dbReference>
<dbReference type="PROSITE" id="PS00104">
    <property type="entry name" value="EPSP_SYNTHASE_1"/>
    <property type="match status" value="1"/>
</dbReference>
<dbReference type="HAMAP" id="MF_00222">
    <property type="entry name" value="Shikimate_DH_AroE"/>
    <property type="match status" value="1"/>
</dbReference>
<feature type="domain" description="3-dehydroquinate synthase C-terminal" evidence="29">
    <location>
        <begin position="198"/>
        <end position="371"/>
    </location>
</feature>
<comment type="catalytic activity">
    <reaction evidence="21">
        <text>3-phosphoshikimate + phosphoenolpyruvate = 5-O-(1-carboxyvinyl)-3-phosphoshikimate + phosphate</text>
        <dbReference type="Rhea" id="RHEA:21256"/>
        <dbReference type="ChEBI" id="CHEBI:43474"/>
        <dbReference type="ChEBI" id="CHEBI:57701"/>
        <dbReference type="ChEBI" id="CHEBI:58702"/>
        <dbReference type="ChEBI" id="CHEBI:145989"/>
        <dbReference type="EC" id="2.5.1.19"/>
    </reaction>
    <physiologicalReaction direction="left-to-right" evidence="21">
        <dbReference type="Rhea" id="RHEA:21257"/>
    </physiologicalReaction>
</comment>
<keyword evidence="11" id="KW-0479">Metal-binding</keyword>
<dbReference type="InterPro" id="IPR010110">
    <property type="entry name" value="Shikimate_DH_AroM-type"/>
</dbReference>
<dbReference type="FunFam" id="3.20.20.70:FF:000135">
    <property type="entry name" value="Pentafunctional AROM polypeptide"/>
    <property type="match status" value="1"/>
</dbReference>
<dbReference type="FunFam" id="3.65.10.10:FF:000007">
    <property type="entry name" value="Pentafunctional AROM polypeptide"/>
    <property type="match status" value="1"/>
</dbReference>
<dbReference type="InterPro" id="IPR030960">
    <property type="entry name" value="DHQS/DOIS_N"/>
</dbReference>
<feature type="domain" description="Quinate/shikimate 5-dehydrogenase/glutamyl-tRNA reductase" evidence="25">
    <location>
        <begin position="1449"/>
        <end position="1518"/>
    </location>
</feature>
<dbReference type="PANTHER" id="PTHR21090:SF5">
    <property type="entry name" value="PENTAFUNCTIONAL AROM POLYPEPTIDE"/>
    <property type="match status" value="1"/>
</dbReference>
<dbReference type="GO" id="GO:0009423">
    <property type="term" value="P:chorismate biosynthetic process"/>
    <property type="evidence" value="ECO:0007669"/>
    <property type="project" value="TreeGrafter"/>
</dbReference>
<evidence type="ECO:0000256" key="23">
    <source>
        <dbReference type="ARBA" id="ARBA00054455"/>
    </source>
</evidence>
<dbReference type="GO" id="GO:0009073">
    <property type="term" value="P:aromatic amino acid family biosynthetic process"/>
    <property type="evidence" value="ECO:0007669"/>
    <property type="project" value="UniProtKB-KW"/>
</dbReference>
<evidence type="ECO:0000256" key="19">
    <source>
        <dbReference type="ARBA" id="ARBA00023239"/>
    </source>
</evidence>
<keyword evidence="8" id="KW-0963">Cytoplasm</keyword>
<keyword evidence="15" id="KW-0067">ATP-binding</keyword>
<evidence type="ECO:0000256" key="15">
    <source>
        <dbReference type="ARBA" id="ARBA00022840"/>
    </source>
</evidence>
<evidence type="ECO:0000256" key="21">
    <source>
        <dbReference type="ARBA" id="ARBA00044633"/>
    </source>
</evidence>
<keyword evidence="9" id="KW-0028">Amino-acid biosynthesis</keyword>
<dbReference type="InterPro" id="IPR027417">
    <property type="entry name" value="P-loop_NTPase"/>
</dbReference>
<feature type="domain" description="Shikimate dehydrogenase substrate binding N-terminal" evidence="27">
    <location>
        <begin position="1334"/>
        <end position="1414"/>
    </location>
</feature>
<keyword evidence="17" id="KW-0560">Oxidoreductase</keyword>
<dbReference type="GO" id="GO:0003856">
    <property type="term" value="F:3-dehydroquinate synthase activity"/>
    <property type="evidence" value="ECO:0007669"/>
    <property type="project" value="InterPro"/>
</dbReference>
<evidence type="ECO:0000259" key="24">
    <source>
        <dbReference type="Pfam" id="PF00275"/>
    </source>
</evidence>
<evidence type="ECO:0000256" key="4">
    <source>
        <dbReference type="ARBA" id="ARBA00004842"/>
    </source>
</evidence>
<dbReference type="SUPFAM" id="SSF56796">
    <property type="entry name" value="Dehydroquinate synthase-like"/>
    <property type="match status" value="1"/>
</dbReference>
<feature type="domain" description="SDH C-terminal" evidence="28">
    <location>
        <begin position="1566"/>
        <end position="1596"/>
    </location>
</feature>
<reference evidence="30" key="1">
    <citation type="submission" date="2021-06" db="EMBL/GenBank/DDBJ databases">
        <authorList>
            <person name="Kallberg Y."/>
            <person name="Tangrot J."/>
            <person name="Rosling A."/>
        </authorList>
    </citation>
    <scope>NUCLEOTIDE SEQUENCE</scope>
    <source>
        <strain evidence="30">AZ414A</strain>
    </source>
</reference>
<dbReference type="FunFam" id="3.40.50.300:FF:001256">
    <property type="entry name" value="Pentafunctional AROM polypeptide"/>
    <property type="match status" value="1"/>
</dbReference>
<evidence type="ECO:0000256" key="5">
    <source>
        <dbReference type="ARBA" id="ARBA00006477"/>
    </source>
</evidence>
<dbReference type="GO" id="GO:0004765">
    <property type="term" value="F:shikimate kinase activity"/>
    <property type="evidence" value="ECO:0007669"/>
    <property type="project" value="UniProtKB-EC"/>
</dbReference>
<dbReference type="HAMAP" id="MF_00210">
    <property type="entry name" value="EPSP_synth"/>
    <property type="match status" value="1"/>
</dbReference>
<dbReference type="NCBIfam" id="TIGR01809">
    <property type="entry name" value="Shik-DH-AROM"/>
    <property type="match status" value="1"/>
</dbReference>
<dbReference type="GO" id="GO:0003855">
    <property type="term" value="F:3-dehydroquinate dehydratase activity"/>
    <property type="evidence" value="ECO:0007669"/>
    <property type="project" value="InterPro"/>
</dbReference>
<evidence type="ECO:0000256" key="14">
    <source>
        <dbReference type="ARBA" id="ARBA00022833"/>
    </source>
</evidence>
<evidence type="ECO:0000259" key="27">
    <source>
        <dbReference type="Pfam" id="PF08501"/>
    </source>
</evidence>
<dbReference type="PRINTS" id="PR01100">
    <property type="entry name" value="SHIKIMTKNASE"/>
</dbReference>
<dbReference type="Pfam" id="PF08501">
    <property type="entry name" value="Shikimate_dh_N"/>
    <property type="match status" value="1"/>
</dbReference>
<dbReference type="InterPro" id="IPR023000">
    <property type="entry name" value="Shikimate_kinase_CS"/>
</dbReference>
<dbReference type="GO" id="GO:0004764">
    <property type="term" value="F:shikimate 3-dehydrogenase (NADP+) activity"/>
    <property type="evidence" value="ECO:0007669"/>
    <property type="project" value="InterPro"/>
</dbReference>
<dbReference type="InterPro" id="IPR013785">
    <property type="entry name" value="Aldolase_TIM"/>
</dbReference>
<comment type="pathway">
    <text evidence="4">Metabolic intermediate biosynthesis; chorismate biosynthesis; chorismate from D-erythrose 4-phosphate and phosphoenolpyruvate: step 5/7.</text>
</comment>
<dbReference type="FunFam" id="3.40.50.1970:FF:000007">
    <property type="entry name" value="Pentafunctional AROM polypeptide"/>
    <property type="match status" value="1"/>
</dbReference>
<dbReference type="GO" id="GO:0046872">
    <property type="term" value="F:metal ion binding"/>
    <property type="evidence" value="ECO:0007669"/>
    <property type="project" value="UniProtKB-KW"/>
</dbReference>
<gene>
    <name evidence="30" type="ORF">DEBURN_LOCUS9739</name>
</gene>
<dbReference type="InterPro" id="IPR000623">
    <property type="entry name" value="Shikimate_kinase/TSH1"/>
</dbReference>
<keyword evidence="12" id="KW-0547">Nucleotide-binding</keyword>
<keyword evidence="31" id="KW-1185">Reference proteome</keyword>
<dbReference type="CDD" id="cd01065">
    <property type="entry name" value="NAD_bind_Shikimate_DH"/>
    <property type="match status" value="1"/>
</dbReference>
<dbReference type="InterPro" id="IPR006151">
    <property type="entry name" value="Shikm_DH/Glu-tRNA_Rdtase"/>
</dbReference>
<dbReference type="GO" id="GO:0003866">
    <property type="term" value="F:3-phosphoshikimate 1-carboxyvinyltransferase activity"/>
    <property type="evidence" value="ECO:0007669"/>
    <property type="project" value="UniProtKB-EC"/>
</dbReference>
<dbReference type="EMBL" id="CAJVPK010002077">
    <property type="protein sequence ID" value="CAG8605737.1"/>
    <property type="molecule type" value="Genomic_DNA"/>
</dbReference>
<dbReference type="PROSITE" id="PS01128">
    <property type="entry name" value="SHIKIMATE_KINASE"/>
    <property type="match status" value="1"/>
</dbReference>
<dbReference type="NCBIfam" id="TIGR01093">
    <property type="entry name" value="aroD"/>
    <property type="match status" value="1"/>
</dbReference>
<dbReference type="InterPro" id="IPR016037">
    <property type="entry name" value="DHQ_synth_AroB"/>
</dbReference>
<feature type="domain" description="3-dehydroquinate synthase N-terminal" evidence="26">
    <location>
        <begin position="84"/>
        <end position="196"/>
    </location>
</feature>
<dbReference type="InterPro" id="IPR046346">
    <property type="entry name" value="Aminoacid_DH-like_N_sf"/>
</dbReference>
<keyword evidence="16" id="KW-0521">NADP</keyword>
<proteinExistence type="inferred from homology"/>
<dbReference type="CDD" id="cd00502">
    <property type="entry name" value="DHQase_I"/>
    <property type="match status" value="1"/>
</dbReference>
<keyword evidence="13" id="KW-0418">Kinase</keyword>
<dbReference type="InterPro" id="IPR013792">
    <property type="entry name" value="RNA3'P_cycl/enolpyr_Trfase_a/b"/>
</dbReference>
<dbReference type="Gene3D" id="3.20.20.70">
    <property type="entry name" value="Aldolase class I"/>
    <property type="match status" value="1"/>
</dbReference>
<dbReference type="InterPro" id="IPR013708">
    <property type="entry name" value="Shikimate_DH-bd_N"/>
</dbReference>
<dbReference type="InterPro" id="IPR006264">
    <property type="entry name" value="EPSP_synthase"/>
</dbReference>
<dbReference type="Gene3D" id="3.40.50.300">
    <property type="entry name" value="P-loop containing nucleotide triphosphate hydrolases"/>
    <property type="match status" value="1"/>
</dbReference>
<dbReference type="Pfam" id="PF01487">
    <property type="entry name" value="DHquinase_I"/>
    <property type="match status" value="1"/>
</dbReference>
<dbReference type="InterPro" id="IPR022893">
    <property type="entry name" value="Shikimate_DH_fam"/>
</dbReference>
<dbReference type="FunFam" id="1.20.1090.10:FF:000007">
    <property type="entry name" value="Pentafunctional AROM polypeptide"/>
    <property type="match status" value="1"/>
</dbReference>
<dbReference type="Gene3D" id="3.40.50.1970">
    <property type="match status" value="1"/>
</dbReference>
<dbReference type="SUPFAM" id="SSF51735">
    <property type="entry name" value="NAD(P)-binding Rossmann-fold domains"/>
    <property type="match status" value="1"/>
</dbReference>
<dbReference type="InterPro" id="IPR001986">
    <property type="entry name" value="Enolpyruvate_Tfrase_dom"/>
</dbReference>
<evidence type="ECO:0000259" key="25">
    <source>
        <dbReference type="Pfam" id="PF01488"/>
    </source>
</evidence>
<comment type="similarity">
    <text evidence="7">Belongs to the EPSP synthase family.</text>
</comment>
<comment type="cofactor">
    <cofactor evidence="1">
        <name>Zn(2+)</name>
        <dbReference type="ChEBI" id="CHEBI:29105"/>
    </cofactor>
</comment>
<protein>
    <submittedName>
        <fullName evidence="30">10518_t:CDS:1</fullName>
    </submittedName>
</protein>
<dbReference type="NCBIfam" id="TIGR01357">
    <property type="entry name" value="aroB"/>
    <property type="match status" value="1"/>
</dbReference>
<evidence type="ECO:0000256" key="20">
    <source>
        <dbReference type="ARBA" id="ARBA00023268"/>
    </source>
</evidence>